<dbReference type="InterPro" id="IPR015375">
    <property type="entry name" value="NADH_PPase-like_N"/>
</dbReference>
<dbReference type="PANTHER" id="PTHR11383:SF3">
    <property type="entry name" value="NAD(P)H PYROPHOSPHATASE NUDT13, MITOCHONDRIAL"/>
    <property type="match status" value="1"/>
</dbReference>
<dbReference type="Pfam" id="PF09297">
    <property type="entry name" value="Zn_ribbon_NUD"/>
    <property type="match status" value="1"/>
</dbReference>
<sequence>MRSSLPDIPEYWFIFQNDRLLLMKNSVPARFPDLHWLSRFKPDFLRQYKLGIFNTIDCFCAELDARAALPDEVEPVPLRKAFEILGNDWYAAAAKAYSVINWDKNHQYCGRCGHATRHKPGTFERVCDTCGLSLYPRISPSIIVLIQKDDKILMSRSPHFPPGAFGLIAGFVEVGESIEDAVHREVKEKVDIQIKNLRYFGSQSWPFPDSLMIGFTAEYASGDIHIDRQEIEAADWYRYDNLPGRPSSSISIAKKLIDYFIAKQSQSS</sequence>
<protein>
    <recommendedName>
        <fullName evidence="2">NAD(+) diphosphatase</fullName>
        <ecNumber evidence="2">3.6.1.22</ecNumber>
    </recommendedName>
</protein>
<dbReference type="Pfam" id="PF00293">
    <property type="entry name" value="NUDIX"/>
    <property type="match status" value="1"/>
</dbReference>
<keyword evidence="3" id="KW-0479">Metal-binding</keyword>
<dbReference type="InterPro" id="IPR015376">
    <property type="entry name" value="Znr_NADH_PPase"/>
</dbReference>
<accession>A0A5E4PM25</accession>
<keyword evidence="5" id="KW-0460">Magnesium</keyword>
<organism evidence="8 9">
    <name type="scientific">Aquicella siphonis</name>
    <dbReference type="NCBI Taxonomy" id="254247"/>
    <lineage>
        <taxon>Bacteria</taxon>
        <taxon>Pseudomonadati</taxon>
        <taxon>Pseudomonadota</taxon>
        <taxon>Gammaproteobacteria</taxon>
        <taxon>Legionellales</taxon>
        <taxon>Coxiellaceae</taxon>
        <taxon>Aquicella</taxon>
    </lineage>
</organism>
<dbReference type="InterPro" id="IPR049734">
    <property type="entry name" value="NudC-like_C"/>
</dbReference>
<dbReference type="Proteomes" id="UP000324194">
    <property type="component" value="Chromosome 2"/>
</dbReference>
<evidence type="ECO:0000256" key="1">
    <source>
        <dbReference type="ARBA" id="ARBA00001946"/>
    </source>
</evidence>
<keyword evidence="9" id="KW-1185">Reference proteome</keyword>
<dbReference type="GO" id="GO:0046872">
    <property type="term" value="F:metal ion binding"/>
    <property type="evidence" value="ECO:0007669"/>
    <property type="project" value="UniProtKB-KW"/>
</dbReference>
<comment type="cofactor">
    <cofactor evidence="1">
        <name>Mg(2+)</name>
        <dbReference type="ChEBI" id="CHEBI:18420"/>
    </cofactor>
</comment>
<dbReference type="SUPFAM" id="SSF55811">
    <property type="entry name" value="Nudix"/>
    <property type="match status" value="2"/>
</dbReference>
<evidence type="ECO:0000259" key="7">
    <source>
        <dbReference type="PROSITE" id="PS51462"/>
    </source>
</evidence>
<dbReference type="CDD" id="cd03429">
    <property type="entry name" value="NUDIX_NADH_pyrophosphatase_Nudt13"/>
    <property type="match status" value="1"/>
</dbReference>
<dbReference type="RefSeq" id="WP_148340700.1">
    <property type="nucleotide sequence ID" value="NZ_LR699120.1"/>
</dbReference>
<dbReference type="Gene3D" id="3.90.79.20">
    <property type="match status" value="1"/>
</dbReference>
<dbReference type="InterPro" id="IPR000086">
    <property type="entry name" value="NUDIX_hydrolase_dom"/>
</dbReference>
<evidence type="ECO:0000313" key="8">
    <source>
        <dbReference type="EMBL" id="VVC77266.1"/>
    </source>
</evidence>
<dbReference type="PROSITE" id="PS51462">
    <property type="entry name" value="NUDIX"/>
    <property type="match status" value="1"/>
</dbReference>
<evidence type="ECO:0000256" key="3">
    <source>
        <dbReference type="ARBA" id="ARBA00022723"/>
    </source>
</evidence>
<dbReference type="EC" id="3.6.1.22" evidence="2"/>
<dbReference type="OrthoDB" id="9791656at2"/>
<gene>
    <name evidence="8" type="primary">nudC</name>
    <name evidence="8" type="ORF">AQUSIP_25930</name>
</gene>
<dbReference type="EMBL" id="LR699120">
    <property type="protein sequence ID" value="VVC77266.1"/>
    <property type="molecule type" value="Genomic_DNA"/>
</dbReference>
<evidence type="ECO:0000313" key="9">
    <source>
        <dbReference type="Proteomes" id="UP000324194"/>
    </source>
</evidence>
<evidence type="ECO:0000256" key="6">
    <source>
        <dbReference type="ARBA" id="ARBA00023027"/>
    </source>
</evidence>
<proteinExistence type="predicted"/>
<dbReference type="NCBIfam" id="NF001299">
    <property type="entry name" value="PRK00241.1"/>
    <property type="match status" value="1"/>
</dbReference>
<dbReference type="Gene3D" id="3.90.79.10">
    <property type="entry name" value="Nucleoside Triphosphate Pyrophosphohydrolase"/>
    <property type="match status" value="1"/>
</dbReference>
<keyword evidence="6" id="KW-0520">NAD</keyword>
<evidence type="ECO:0000256" key="2">
    <source>
        <dbReference type="ARBA" id="ARBA00012381"/>
    </source>
</evidence>
<reference evidence="8 9" key="1">
    <citation type="submission" date="2019-08" db="EMBL/GenBank/DDBJ databases">
        <authorList>
            <person name="Guy L."/>
        </authorList>
    </citation>
    <scope>NUCLEOTIDE SEQUENCE [LARGE SCALE GENOMIC DNA]</scope>
    <source>
        <strain evidence="8 9">SGT-108</strain>
    </source>
</reference>
<evidence type="ECO:0000256" key="5">
    <source>
        <dbReference type="ARBA" id="ARBA00022842"/>
    </source>
</evidence>
<dbReference type="AlphaFoldDB" id="A0A5E4PM25"/>
<keyword evidence="4" id="KW-0378">Hydrolase</keyword>
<evidence type="ECO:0000256" key="4">
    <source>
        <dbReference type="ARBA" id="ARBA00022801"/>
    </source>
</evidence>
<dbReference type="PANTHER" id="PTHR11383">
    <property type="entry name" value="NUCLEOSIDE DIPHOSPHATE-LINKED MOIETY X MOTIF 13"/>
    <property type="match status" value="1"/>
</dbReference>
<name>A0A5E4PM25_9COXI</name>
<dbReference type="GO" id="GO:0016787">
    <property type="term" value="F:hydrolase activity"/>
    <property type="evidence" value="ECO:0007669"/>
    <property type="project" value="UniProtKB-KW"/>
</dbReference>
<dbReference type="Pfam" id="PF09296">
    <property type="entry name" value="NUDIX-like"/>
    <property type="match status" value="1"/>
</dbReference>
<dbReference type="InterPro" id="IPR015797">
    <property type="entry name" value="NUDIX_hydrolase-like_dom_sf"/>
</dbReference>
<dbReference type="KEGG" id="asip:AQUSIP_25930"/>
<feature type="domain" description="Nudix hydrolase" evidence="7">
    <location>
        <begin position="136"/>
        <end position="258"/>
    </location>
</feature>